<evidence type="ECO:0000313" key="2">
    <source>
        <dbReference type="Proteomes" id="UP000299102"/>
    </source>
</evidence>
<protein>
    <submittedName>
        <fullName evidence="1">Uncharacterized protein</fullName>
    </submittedName>
</protein>
<dbReference type="EMBL" id="BGZK01000575">
    <property type="protein sequence ID" value="GBP51125.1"/>
    <property type="molecule type" value="Genomic_DNA"/>
</dbReference>
<evidence type="ECO:0000313" key="1">
    <source>
        <dbReference type="EMBL" id="GBP51125.1"/>
    </source>
</evidence>
<dbReference type="AlphaFoldDB" id="A0A4C1WLX5"/>
<keyword evidence="2" id="KW-1185">Reference proteome</keyword>
<reference evidence="1 2" key="1">
    <citation type="journal article" date="2019" name="Commun. Biol.">
        <title>The bagworm genome reveals a unique fibroin gene that provides high tensile strength.</title>
        <authorList>
            <person name="Kono N."/>
            <person name="Nakamura H."/>
            <person name="Ohtoshi R."/>
            <person name="Tomita M."/>
            <person name="Numata K."/>
            <person name="Arakawa K."/>
        </authorList>
    </citation>
    <scope>NUCLEOTIDE SEQUENCE [LARGE SCALE GENOMIC DNA]</scope>
</reference>
<name>A0A4C1WLX5_EUMVA</name>
<sequence>MVCSQTGSLCCLGILLHQKKEQKKKKKRRHKVWIKNWLQERQRLSHLHLLSELIGEPQGRSLNLALVTRISRLQAALSQHEAF</sequence>
<organism evidence="1 2">
    <name type="scientific">Eumeta variegata</name>
    <name type="common">Bagworm moth</name>
    <name type="synonym">Eumeta japonica</name>
    <dbReference type="NCBI Taxonomy" id="151549"/>
    <lineage>
        <taxon>Eukaryota</taxon>
        <taxon>Metazoa</taxon>
        <taxon>Ecdysozoa</taxon>
        <taxon>Arthropoda</taxon>
        <taxon>Hexapoda</taxon>
        <taxon>Insecta</taxon>
        <taxon>Pterygota</taxon>
        <taxon>Neoptera</taxon>
        <taxon>Endopterygota</taxon>
        <taxon>Lepidoptera</taxon>
        <taxon>Glossata</taxon>
        <taxon>Ditrysia</taxon>
        <taxon>Tineoidea</taxon>
        <taxon>Psychidae</taxon>
        <taxon>Oiketicinae</taxon>
        <taxon>Eumeta</taxon>
    </lineage>
</organism>
<comment type="caution">
    <text evidence="1">The sequence shown here is derived from an EMBL/GenBank/DDBJ whole genome shotgun (WGS) entry which is preliminary data.</text>
</comment>
<dbReference type="Proteomes" id="UP000299102">
    <property type="component" value="Unassembled WGS sequence"/>
</dbReference>
<gene>
    <name evidence="1" type="ORF">EVAR_33876_1</name>
</gene>
<accession>A0A4C1WLX5</accession>
<proteinExistence type="predicted"/>